<dbReference type="Gene3D" id="2.30.42.10">
    <property type="match status" value="1"/>
</dbReference>
<reference evidence="5" key="1">
    <citation type="submission" date="2012-05" db="EMBL/GenBank/DDBJ databases">
        <title>Whole Genome Assembly of Lutzomyia longipalpis.</title>
        <authorList>
            <person name="Richards S."/>
            <person name="Qu C."/>
            <person name="Dillon R."/>
            <person name="Worley K."/>
            <person name="Scherer S."/>
            <person name="Batterton M."/>
            <person name="Taylor A."/>
            <person name="Hawes A."/>
            <person name="Hernandez B."/>
            <person name="Kovar C."/>
            <person name="Mandapat C."/>
            <person name="Pham C."/>
            <person name="Qu C."/>
            <person name="Jing C."/>
            <person name="Bess C."/>
            <person name="Bandaranaike D."/>
            <person name="Ngo D."/>
            <person name="Ongeri F."/>
            <person name="Arias F."/>
            <person name="Lara F."/>
            <person name="Weissenberger G."/>
            <person name="Kamau G."/>
            <person name="Han H."/>
            <person name="Shen H."/>
            <person name="Dinh H."/>
            <person name="Khalil I."/>
            <person name="Jones J."/>
            <person name="Shafer J."/>
            <person name="Jayaseelan J."/>
            <person name="Quiroz J."/>
            <person name="Blankenburg K."/>
            <person name="Nguyen L."/>
            <person name="Jackson L."/>
            <person name="Francisco L."/>
            <person name="Tang L.-Y."/>
            <person name="Pu L.-L."/>
            <person name="Perales L."/>
            <person name="Lorensuhewa L."/>
            <person name="Munidasa M."/>
            <person name="Coyle M."/>
            <person name="Taylor M."/>
            <person name="Puazo M."/>
            <person name="Firestine M."/>
            <person name="Scheel M."/>
            <person name="Javaid M."/>
            <person name="Wang M."/>
            <person name="Li M."/>
            <person name="Tabassum N."/>
            <person name="Saada N."/>
            <person name="Osuji N."/>
            <person name="Aqrawi P."/>
            <person name="Fu Q."/>
            <person name="Thornton R."/>
            <person name="Raj R."/>
            <person name="Goodspeed R."/>
            <person name="Mata R."/>
            <person name="Najjar R."/>
            <person name="Gubbala S."/>
            <person name="Lee S."/>
            <person name="Denson S."/>
            <person name="Patil S."/>
            <person name="Macmil S."/>
            <person name="Qi S."/>
            <person name="Matskevitch T."/>
            <person name="Palculict T."/>
            <person name="Mathew T."/>
            <person name="Vee V."/>
            <person name="Velamala V."/>
            <person name="Korchina V."/>
            <person name="Cai W."/>
            <person name="Liu W."/>
            <person name="Dai W."/>
            <person name="Zou X."/>
            <person name="Zhu Y."/>
            <person name="Zhang Y."/>
            <person name="Wu Y.-Q."/>
            <person name="Xin Y."/>
            <person name="Nazarath L."/>
            <person name="Kovar C."/>
            <person name="Han Y."/>
            <person name="Muzny D."/>
            <person name="Gibbs R."/>
        </authorList>
    </citation>
    <scope>NUCLEOTIDE SEQUENCE [LARGE SCALE GENOMIC DNA]</scope>
    <source>
        <strain evidence="5">Jacobina</strain>
    </source>
</reference>
<proteinExistence type="predicted"/>
<sequence>MEYVTVVSVDNGATPGDCTVSCGDQMGVLAESKSPDSQFITVLAIGDSAPGAGQVVEHVVVYRLPGERLGFGLKFQGGTKSNEKIQRLFIQSCAPDSPASRATASWGFLREGDEILEIDGVSVTRMTRIECVRCLKESNVAIKLVVRNGEGRPADVVDTHSEGRTNTRPPKPPPVPPRKLSKRRVEPTEQPPATQSTREQQRHSLRAENGFTPPPDAEFYLNLFSEENDSNFRGSESDDTGSTISTVIDKYKDVDQISVNSSKSVELAKVLKPFQLLEKEFNVENTGKLEECLLRLQPPVNFQDEQENDSNFRGSESDDTGSTISTVIDKYKDVDQISVNSSKSVELAKVLKPFQLLEKEFNVENTGKLEECLLRLQPPVNFQDEQVIIVQDEQKVRIVNESPPQGEPTRVKVDGPIAQPESDYENVTFVATQRRSEAQKYENVAVEPLPPKPLPRLMVEPKVRTIVPTVRPREAAPKTPPESPQMEYTTIESWLQGTHDGARESHPVKQCIKVTATEDDDGYGESSSDEDVEKVYEPILMEKRDSSDGEEGEKLGPPELLAGPGPSEAYFNFHWSSPLIPTVVINGGEEVSSASPQAGLTEVSQKMDAEVDGRAESDNVTEALVRDSDAVRRDYVANGSDKGTTVDAPSPGRAAGAVMREEPPSESCAISVPSDVAACGDSAMEVTKIERIILGTEHGCGGTVVDSTADCGIASEIRNTNADEGTPEAQQVTKTAQQDTQGTWKVFFFFLRSFLISCAEKTWHKSCHSIFRGVPSLRFLPHRVCVWVEDCM</sequence>
<dbReference type="InterPro" id="IPR001478">
    <property type="entry name" value="PDZ"/>
</dbReference>
<name>A0A1B0CML3_LUTLO</name>
<dbReference type="EMBL" id="GITU01001674">
    <property type="protein sequence ID" value="MBC1170377.1"/>
    <property type="molecule type" value="Transcribed_RNA"/>
</dbReference>
<dbReference type="PANTHER" id="PTHR11324:SF16">
    <property type="entry name" value="PDZ DOMAIN-CONTAINING PROTEIN 2"/>
    <property type="match status" value="1"/>
</dbReference>
<dbReference type="EMBL" id="AJWK01018869">
    <property type="status" value="NOT_ANNOTATED_CDS"/>
    <property type="molecule type" value="Genomic_DNA"/>
</dbReference>
<evidence type="ECO:0000313" key="3">
    <source>
        <dbReference type="EMBL" id="MBC1170377.1"/>
    </source>
</evidence>
<dbReference type="Pfam" id="PF00595">
    <property type="entry name" value="PDZ"/>
    <property type="match status" value="1"/>
</dbReference>
<keyword evidence="5" id="KW-1185">Reference proteome</keyword>
<evidence type="ECO:0000259" key="2">
    <source>
        <dbReference type="PROSITE" id="PS50106"/>
    </source>
</evidence>
<dbReference type="SMART" id="SM00228">
    <property type="entry name" value="PDZ"/>
    <property type="match status" value="1"/>
</dbReference>
<dbReference type="EnsemblMetazoa" id="LLOJ005901-RA">
    <property type="protein sequence ID" value="LLOJ005901-PA"/>
    <property type="gene ID" value="LLOJ005901"/>
</dbReference>
<dbReference type="AlphaFoldDB" id="A0A1B0CML3"/>
<dbReference type="Proteomes" id="UP000092461">
    <property type="component" value="Unassembled WGS sequence"/>
</dbReference>
<reference evidence="3" key="2">
    <citation type="journal article" date="2020" name="BMC">
        <title>Leishmania infection induces a limited differential gene expression in the sand fly midgut.</title>
        <authorList>
            <person name="Coutinho-Abreu I.V."/>
            <person name="Serafim T.D."/>
            <person name="Meneses C."/>
            <person name="Kamhawi S."/>
            <person name="Oliveira F."/>
            <person name="Valenzuela J.G."/>
        </authorList>
    </citation>
    <scope>NUCLEOTIDE SEQUENCE</scope>
    <source>
        <strain evidence="3">Jacobina</strain>
        <tissue evidence="3">Midgut</tissue>
    </source>
</reference>
<evidence type="ECO:0000313" key="4">
    <source>
        <dbReference type="EnsemblMetazoa" id="LLOJ005901-PA"/>
    </source>
</evidence>
<organism evidence="4 5">
    <name type="scientific">Lutzomyia longipalpis</name>
    <name type="common">Sand fly</name>
    <dbReference type="NCBI Taxonomy" id="7200"/>
    <lineage>
        <taxon>Eukaryota</taxon>
        <taxon>Metazoa</taxon>
        <taxon>Ecdysozoa</taxon>
        <taxon>Arthropoda</taxon>
        <taxon>Hexapoda</taxon>
        <taxon>Insecta</taxon>
        <taxon>Pterygota</taxon>
        <taxon>Neoptera</taxon>
        <taxon>Endopterygota</taxon>
        <taxon>Diptera</taxon>
        <taxon>Nematocera</taxon>
        <taxon>Psychodoidea</taxon>
        <taxon>Psychodidae</taxon>
        <taxon>Lutzomyia</taxon>
        <taxon>Lutzomyia</taxon>
    </lineage>
</organism>
<accession>A0A1B0CML3</accession>
<feature type="compositionally biased region" description="Basic and acidic residues" evidence="1">
    <location>
        <begin position="153"/>
        <end position="165"/>
    </location>
</feature>
<feature type="region of interest" description="Disordered" evidence="1">
    <location>
        <begin position="637"/>
        <end position="667"/>
    </location>
</feature>
<evidence type="ECO:0000256" key="1">
    <source>
        <dbReference type="SAM" id="MobiDB-lite"/>
    </source>
</evidence>
<dbReference type="SUPFAM" id="SSF50156">
    <property type="entry name" value="PDZ domain-like"/>
    <property type="match status" value="1"/>
</dbReference>
<dbReference type="PROSITE" id="PS50106">
    <property type="entry name" value="PDZ"/>
    <property type="match status" value="1"/>
</dbReference>
<dbReference type="CDD" id="cd00136">
    <property type="entry name" value="PDZ_canonical"/>
    <property type="match status" value="1"/>
</dbReference>
<reference evidence="4" key="3">
    <citation type="submission" date="2020-05" db="UniProtKB">
        <authorList>
            <consortium name="EnsemblMetazoa"/>
        </authorList>
    </citation>
    <scope>IDENTIFICATION</scope>
    <source>
        <strain evidence="4">Jacobina</strain>
    </source>
</reference>
<dbReference type="EMBL" id="AJWK01018870">
    <property type="status" value="NOT_ANNOTATED_CDS"/>
    <property type="molecule type" value="Genomic_DNA"/>
</dbReference>
<evidence type="ECO:0000313" key="5">
    <source>
        <dbReference type="Proteomes" id="UP000092461"/>
    </source>
</evidence>
<dbReference type="VEuPathDB" id="VectorBase:LLONM1_003572"/>
<feature type="region of interest" description="Disordered" evidence="1">
    <location>
        <begin position="153"/>
        <end position="218"/>
    </location>
</feature>
<feature type="domain" description="PDZ" evidence="2">
    <location>
        <begin position="58"/>
        <end position="150"/>
    </location>
</feature>
<dbReference type="InterPro" id="IPR036034">
    <property type="entry name" value="PDZ_sf"/>
</dbReference>
<protein>
    <recommendedName>
        <fullName evidence="2">PDZ domain-containing protein</fullName>
    </recommendedName>
</protein>
<dbReference type="VEuPathDB" id="VectorBase:LLOJ005901"/>
<dbReference type="PANTHER" id="PTHR11324">
    <property type="entry name" value="IL16-RELATED"/>
    <property type="match status" value="1"/>
</dbReference>